<dbReference type="OrthoDB" id="340432at2759"/>
<reference evidence="3" key="1">
    <citation type="submission" date="2025-08" db="UniProtKB">
        <authorList>
            <consortium name="RefSeq"/>
        </authorList>
    </citation>
    <scope>IDENTIFICATION</scope>
    <source>
        <tissue evidence="3">Gonads</tissue>
    </source>
</reference>
<accession>A0A1S3JUE8</accession>
<dbReference type="KEGG" id="lak:106176049"/>
<dbReference type="GO" id="GO:0007346">
    <property type="term" value="P:regulation of mitotic cell cycle"/>
    <property type="evidence" value="ECO:0007669"/>
    <property type="project" value="TreeGrafter"/>
</dbReference>
<evidence type="ECO:0000256" key="1">
    <source>
        <dbReference type="ARBA" id="ARBA00007478"/>
    </source>
</evidence>
<dbReference type="PANTHER" id="PTHR14894:SF0">
    <property type="entry name" value="CDK5 REGULATORY SUBUNIT-ASSOCIATED PROTEIN 3"/>
    <property type="match status" value="1"/>
</dbReference>
<dbReference type="Proteomes" id="UP000085678">
    <property type="component" value="Unplaced"/>
</dbReference>
<gene>
    <name evidence="3" type="primary">LOC106176049</name>
</gene>
<keyword evidence="2" id="KW-1185">Reference proteome</keyword>
<dbReference type="GeneID" id="106176049"/>
<dbReference type="FunCoup" id="A0A1S3JUE8">
    <property type="interactions" value="2005"/>
</dbReference>
<dbReference type="RefSeq" id="XP_013413714.1">
    <property type="nucleotide sequence ID" value="XM_013558260.1"/>
</dbReference>
<dbReference type="STRING" id="7574.A0A1S3JUE8"/>
<dbReference type="InterPro" id="IPR008491">
    <property type="entry name" value="CDK5RAP3"/>
</dbReference>
<sequence>MTSEEKPVELLPIDIHYNKLLDWLISRRHCNHQWQASALLIREKINNAIQDMPEQEEITTLLTGTYINYFHCKRIVELLKETEKSTKNIFGRYSSQRMKDWQEIVSMYESNGVNLAEAAQMLMRNVNYEIPSLKRQIEKCQKAQQECTRKESDYASQAVEQREKFYASCKHMGIEGKRVKTELVALVKDLPAVLEGVATVCKELQPAMDYYKAFIDFTLDRSDFSVLPLLGHVVDKGNSTVYEWRTGNKPDTVEEITFNYVVEDEEVIGEQEDVEIDWGDPVLDTGGDSIDFGDDIAIEVSAEGSAIDWGAGDVTVESSSEQEGNTAKGPDAITVLDAPSTRNLFVDDLMELECFLKQRLSETKSESDFLSSSQFQNAPPSVQVSADQLTNMKNRVTDIVSQMTSNKMRELFMIRSSPRYVDRLAEQLKSVLSMSEKMEASKRLMVQKRAEALEEQRATEPKVGLIREKTKILQKQIEKEISKKYQNRPVNIMGEINTI</sequence>
<name>A0A1S3JUE8_LINAN</name>
<proteinExistence type="inferred from homology"/>
<evidence type="ECO:0000313" key="2">
    <source>
        <dbReference type="Proteomes" id="UP000085678"/>
    </source>
</evidence>
<protein>
    <submittedName>
        <fullName evidence="3">CDK5 regulatory subunit-associated protein 3</fullName>
    </submittedName>
</protein>
<dbReference type="PANTHER" id="PTHR14894">
    <property type="entry name" value="CDK5 REGULATORY SUBUNIT-ASSOCIATED PROTEIN 3"/>
    <property type="match status" value="1"/>
</dbReference>
<evidence type="ECO:0000313" key="3">
    <source>
        <dbReference type="RefSeq" id="XP_013413714.1"/>
    </source>
</evidence>
<organism evidence="2 3">
    <name type="scientific">Lingula anatina</name>
    <name type="common">Brachiopod</name>
    <name type="synonym">Lingula unguis</name>
    <dbReference type="NCBI Taxonomy" id="7574"/>
    <lineage>
        <taxon>Eukaryota</taxon>
        <taxon>Metazoa</taxon>
        <taxon>Spiralia</taxon>
        <taxon>Lophotrochozoa</taxon>
        <taxon>Brachiopoda</taxon>
        <taxon>Linguliformea</taxon>
        <taxon>Lingulata</taxon>
        <taxon>Lingulida</taxon>
        <taxon>Linguloidea</taxon>
        <taxon>Lingulidae</taxon>
        <taxon>Lingula</taxon>
    </lineage>
</organism>
<dbReference type="GO" id="GO:0012505">
    <property type="term" value="C:endomembrane system"/>
    <property type="evidence" value="ECO:0007669"/>
    <property type="project" value="TreeGrafter"/>
</dbReference>
<dbReference type="InParanoid" id="A0A1S3JUE8"/>
<dbReference type="AlphaFoldDB" id="A0A1S3JUE8"/>
<comment type="similarity">
    <text evidence="1">Belongs to the CDK5RAP3 family.</text>
</comment>
<dbReference type="Pfam" id="PF05600">
    <property type="entry name" value="CDK5RAP3"/>
    <property type="match status" value="1"/>
</dbReference>